<dbReference type="InterPro" id="IPR007497">
    <property type="entry name" value="SIMPL/DUF541"/>
</dbReference>
<comment type="caution">
    <text evidence="1">The sequence shown here is derived from an EMBL/GenBank/DDBJ whole genome shotgun (WGS) entry which is preliminary data.</text>
</comment>
<dbReference type="AlphaFoldDB" id="A0A512TKN6"/>
<sequence length="134" mass="15147">MYRLIDSDIHHLDNCNCTKVINNNIRVIGRGIVSVEPDSAEVIIGVITQDASLSEAQEENSRVTNEVINSINEIGILPKYIQTQDYNIRSVYDYIDGKQVFRGYEISNYLRVTIKNIDITGEVIDTAVKMVQIV</sequence>
<dbReference type="EMBL" id="BKBC01000013">
    <property type="protein sequence ID" value="GEQ20830.1"/>
    <property type="molecule type" value="Genomic_DNA"/>
</dbReference>
<dbReference type="Pfam" id="PF04402">
    <property type="entry name" value="SIMPL"/>
    <property type="match status" value="1"/>
</dbReference>
<accession>A0A512TKN6</accession>
<dbReference type="Proteomes" id="UP000321089">
    <property type="component" value="Unassembled WGS sequence"/>
</dbReference>
<evidence type="ECO:0000313" key="1">
    <source>
        <dbReference type="EMBL" id="GEQ20830.1"/>
    </source>
</evidence>
<organism evidence="1 2">
    <name type="scientific">Clostridium butyricum</name>
    <dbReference type="NCBI Taxonomy" id="1492"/>
    <lineage>
        <taxon>Bacteria</taxon>
        <taxon>Bacillati</taxon>
        <taxon>Bacillota</taxon>
        <taxon>Clostridia</taxon>
        <taxon>Eubacteriales</taxon>
        <taxon>Clostridiaceae</taxon>
        <taxon>Clostridium</taxon>
    </lineage>
</organism>
<name>A0A512TKN6_CLOBU</name>
<gene>
    <name evidence="1" type="ORF">CBU02nite_13360</name>
</gene>
<dbReference type="Gene3D" id="3.30.70.2970">
    <property type="entry name" value="Protein of unknown function (DUF541), domain 2"/>
    <property type="match status" value="1"/>
</dbReference>
<dbReference type="GO" id="GO:0006974">
    <property type="term" value="P:DNA damage response"/>
    <property type="evidence" value="ECO:0007669"/>
    <property type="project" value="TreeGrafter"/>
</dbReference>
<proteinExistence type="predicted"/>
<dbReference type="PANTHER" id="PTHR34387:SF1">
    <property type="entry name" value="PERIPLASMIC IMMUNOGENIC PROTEIN"/>
    <property type="match status" value="1"/>
</dbReference>
<dbReference type="InterPro" id="IPR052022">
    <property type="entry name" value="26kDa_periplasmic_antigen"/>
</dbReference>
<evidence type="ECO:0000313" key="2">
    <source>
        <dbReference type="Proteomes" id="UP000321089"/>
    </source>
</evidence>
<protein>
    <submittedName>
        <fullName evidence="1">Uncharacterized protein</fullName>
    </submittedName>
</protein>
<dbReference type="PANTHER" id="PTHR34387">
    <property type="entry name" value="SLR1258 PROTEIN"/>
    <property type="match status" value="1"/>
</dbReference>
<reference evidence="1 2" key="1">
    <citation type="submission" date="2019-07" db="EMBL/GenBank/DDBJ databases">
        <title>Whole genome shotgun sequence of Clostridium butyricum NBRC 3858.</title>
        <authorList>
            <person name="Hosoyama A."/>
            <person name="Uohara A."/>
            <person name="Ohji S."/>
            <person name="Ichikawa N."/>
        </authorList>
    </citation>
    <scope>NUCLEOTIDE SEQUENCE [LARGE SCALE GENOMIC DNA]</scope>
    <source>
        <strain evidence="1 2">NBRC 3858</strain>
    </source>
</reference>